<accession>A0ABQ6BRC1</accession>
<proteinExistence type="predicted"/>
<name>A0ABQ6BRC1_9NEIS</name>
<dbReference type="InterPro" id="IPR051916">
    <property type="entry name" value="GPI-anchor_lipid_remodeler"/>
</dbReference>
<gene>
    <name evidence="2" type="ORF">GCM10007860_02140</name>
</gene>
<evidence type="ECO:0000313" key="3">
    <source>
        <dbReference type="Proteomes" id="UP001156836"/>
    </source>
</evidence>
<evidence type="ECO:0000259" key="1">
    <source>
        <dbReference type="Pfam" id="PF03372"/>
    </source>
</evidence>
<dbReference type="InterPro" id="IPR005135">
    <property type="entry name" value="Endo/exonuclease/phosphatase"/>
</dbReference>
<organism evidence="2 3">
    <name type="scientific">Chitiniphilus shinanonensis</name>
    <dbReference type="NCBI Taxonomy" id="553088"/>
    <lineage>
        <taxon>Bacteria</taxon>
        <taxon>Pseudomonadati</taxon>
        <taxon>Pseudomonadota</taxon>
        <taxon>Betaproteobacteria</taxon>
        <taxon>Neisseriales</taxon>
        <taxon>Chitinibacteraceae</taxon>
        <taxon>Chitiniphilus</taxon>
    </lineage>
</organism>
<dbReference type="SUPFAM" id="SSF56219">
    <property type="entry name" value="DNase I-like"/>
    <property type="match status" value="1"/>
</dbReference>
<dbReference type="InterPro" id="IPR036691">
    <property type="entry name" value="Endo/exonu/phosph_ase_sf"/>
</dbReference>
<dbReference type="Gene3D" id="3.60.10.10">
    <property type="entry name" value="Endonuclease/exonuclease/phosphatase"/>
    <property type="match status" value="1"/>
</dbReference>
<comment type="caution">
    <text evidence="2">The sequence shown here is derived from an EMBL/GenBank/DDBJ whole genome shotgun (WGS) entry which is preliminary data.</text>
</comment>
<dbReference type="EMBL" id="BSOZ01000002">
    <property type="protein sequence ID" value="GLS03071.1"/>
    <property type="molecule type" value="Genomic_DNA"/>
</dbReference>
<reference evidence="3" key="1">
    <citation type="journal article" date="2019" name="Int. J. Syst. Evol. Microbiol.">
        <title>The Global Catalogue of Microorganisms (GCM) 10K type strain sequencing project: providing services to taxonomists for standard genome sequencing and annotation.</title>
        <authorList>
            <consortium name="The Broad Institute Genomics Platform"/>
            <consortium name="The Broad Institute Genome Sequencing Center for Infectious Disease"/>
            <person name="Wu L."/>
            <person name="Ma J."/>
        </authorList>
    </citation>
    <scope>NUCLEOTIDE SEQUENCE [LARGE SCALE GENOMIC DNA]</scope>
    <source>
        <strain evidence="3">NBRC 104970</strain>
    </source>
</reference>
<protein>
    <recommendedName>
        <fullName evidence="1">Endonuclease/exonuclease/phosphatase domain-containing protein</fullName>
    </recommendedName>
</protein>
<sequence>MIQVPATGRIAVYRSIELKNVLRVASYNIHKGLSLFNRRLVVHEVRQALQGLQPDLVLLQEVQGAHQRKAQRFSHWPLEPQHEYLAGAELTALYGRNANYRYGHHGNALLSRFPVRRWDNHDLTLHKFEQRGLLHAVLEVPGWTRPLHALSVHLNLRARDRRQQLKLLAEYVHTEVPMHAPVVLGGDFNDWRCEATPFMLHELGLSEAFEMLHGAPARSFPARLPVLTLDRMYVRGFDIEVADVLGGHPWTGLSDHAPLYAELARSMPH</sequence>
<feature type="domain" description="Endonuclease/exonuclease/phosphatase" evidence="1">
    <location>
        <begin position="25"/>
        <end position="256"/>
    </location>
</feature>
<evidence type="ECO:0000313" key="2">
    <source>
        <dbReference type="EMBL" id="GLS03071.1"/>
    </source>
</evidence>
<dbReference type="Proteomes" id="UP001156836">
    <property type="component" value="Unassembled WGS sequence"/>
</dbReference>
<dbReference type="Pfam" id="PF03372">
    <property type="entry name" value="Exo_endo_phos"/>
    <property type="match status" value="1"/>
</dbReference>
<keyword evidence="3" id="KW-1185">Reference proteome</keyword>
<dbReference type="PANTHER" id="PTHR14859:SF15">
    <property type="entry name" value="ENDONUCLEASE_EXONUCLEASE_PHOSPHATASE DOMAIN-CONTAINING PROTEIN"/>
    <property type="match status" value="1"/>
</dbReference>
<dbReference type="PANTHER" id="PTHR14859">
    <property type="entry name" value="CALCOFLUOR WHITE HYPERSENSITIVE PROTEIN PRECURSOR"/>
    <property type="match status" value="1"/>
</dbReference>